<reference evidence="3" key="1">
    <citation type="journal article" date="2014" name="Int. J. Syst. Evol. Microbiol.">
        <title>Complete genome sequence of Corynebacterium casei LMG S-19264T (=DSM 44701T), isolated from a smear-ripened cheese.</title>
        <authorList>
            <consortium name="US DOE Joint Genome Institute (JGI-PGF)"/>
            <person name="Walter F."/>
            <person name="Albersmeier A."/>
            <person name="Kalinowski J."/>
            <person name="Ruckert C."/>
        </authorList>
    </citation>
    <scope>NUCLEOTIDE SEQUENCE</scope>
    <source>
        <strain evidence="3">NBRC 3267</strain>
    </source>
</reference>
<feature type="domain" description="GAF" evidence="1">
    <location>
        <begin position="70"/>
        <end position="185"/>
    </location>
</feature>
<keyword evidence="6" id="KW-1185">Reference proteome</keyword>
<dbReference type="Pfam" id="PF02954">
    <property type="entry name" value="HTH_8"/>
    <property type="match status" value="1"/>
</dbReference>
<dbReference type="Proteomes" id="UP000077786">
    <property type="component" value="Unassembled WGS sequence"/>
</dbReference>
<reference evidence="3" key="4">
    <citation type="submission" date="2023-01" db="EMBL/GenBank/DDBJ databases">
        <title>Draft genome sequence of Gluconobacter cerinus strain NBRC 3267.</title>
        <authorList>
            <person name="Sun Q."/>
            <person name="Mori K."/>
        </authorList>
    </citation>
    <scope>NUCLEOTIDE SEQUENCE</scope>
    <source>
        <strain evidence="3">NBRC 3267</strain>
    </source>
</reference>
<dbReference type="EMBL" id="LUTU01000013">
    <property type="protein sequence ID" value="OAJ66894.1"/>
    <property type="molecule type" value="Genomic_DNA"/>
</dbReference>
<dbReference type="EMBL" id="BSNU01000007">
    <property type="protein sequence ID" value="GLQ64010.1"/>
    <property type="molecule type" value="Genomic_DNA"/>
</dbReference>
<sequence>MTGITPQTGLSESWIRCSTSYNLDPAERWETRLLSQPELRFISNRTRLLIQHALPEMERLHTMVMALGFTVMLADANGVVLSRQTSRDDLTGCRRWGFQAGALWDEANAGTNSIGTCLQEKKPVMVLQSQHWRLCFRGLTGIAAPLYNASGKLAGVLNICSFAGNDILPFAGLLMETMTTTARKIEERLFREFFPNETIITLGLATASSTPLVALNTDGHVQGATHASRERMHWPEGELEHLPALMNFLDSEDELSFRKAEVHVIRSALATTQGNVSAAARTLGISRSTLHRKIKMLNLMP</sequence>
<evidence type="ECO:0000313" key="5">
    <source>
        <dbReference type="Proteomes" id="UP000077786"/>
    </source>
</evidence>
<dbReference type="AlphaFoldDB" id="A0A1B6VI50"/>
<evidence type="ECO:0000259" key="2">
    <source>
        <dbReference type="Pfam" id="PF02954"/>
    </source>
</evidence>
<name>A0A1B6VI50_9PROT</name>
<dbReference type="InterPro" id="IPR002197">
    <property type="entry name" value="HTH_Fis"/>
</dbReference>
<dbReference type="Gene3D" id="1.10.10.60">
    <property type="entry name" value="Homeodomain-like"/>
    <property type="match status" value="1"/>
</dbReference>
<dbReference type="Pfam" id="PF01590">
    <property type="entry name" value="GAF"/>
    <property type="match status" value="1"/>
</dbReference>
<protein>
    <submittedName>
        <fullName evidence="3 4">Transcriptional regulator</fullName>
    </submittedName>
</protein>
<dbReference type="RefSeq" id="WP_046900841.1">
    <property type="nucleotide sequence ID" value="NZ_BEWM01000005.1"/>
</dbReference>
<dbReference type="InterPro" id="IPR009057">
    <property type="entry name" value="Homeodomain-like_sf"/>
</dbReference>
<dbReference type="Gene3D" id="3.30.450.40">
    <property type="match status" value="1"/>
</dbReference>
<gene>
    <name evidence="4" type="ORF">A0123_02631</name>
    <name evidence="3" type="ORF">GCM10007867_28560</name>
</gene>
<dbReference type="Proteomes" id="UP001156614">
    <property type="component" value="Unassembled WGS sequence"/>
</dbReference>
<organism evidence="4 5">
    <name type="scientific">Gluconobacter cerinus</name>
    <dbReference type="NCBI Taxonomy" id="38307"/>
    <lineage>
        <taxon>Bacteria</taxon>
        <taxon>Pseudomonadati</taxon>
        <taxon>Pseudomonadota</taxon>
        <taxon>Alphaproteobacteria</taxon>
        <taxon>Acetobacterales</taxon>
        <taxon>Acetobacteraceae</taxon>
        <taxon>Gluconobacter</taxon>
    </lineage>
</organism>
<evidence type="ECO:0000259" key="1">
    <source>
        <dbReference type="Pfam" id="PF01590"/>
    </source>
</evidence>
<dbReference type="GeneID" id="89650554"/>
<proteinExistence type="predicted"/>
<comment type="caution">
    <text evidence="4">The sequence shown here is derived from an EMBL/GenBank/DDBJ whole genome shotgun (WGS) entry which is preliminary data.</text>
</comment>
<dbReference type="SUPFAM" id="SSF55781">
    <property type="entry name" value="GAF domain-like"/>
    <property type="match status" value="1"/>
</dbReference>
<dbReference type="PATRIC" id="fig|38307.3.peg.2747"/>
<dbReference type="GO" id="GO:0043565">
    <property type="term" value="F:sequence-specific DNA binding"/>
    <property type="evidence" value="ECO:0007669"/>
    <property type="project" value="InterPro"/>
</dbReference>
<feature type="domain" description="DNA binding HTH" evidence="2">
    <location>
        <begin position="258"/>
        <end position="295"/>
    </location>
</feature>
<accession>A0A1B6VI50</accession>
<evidence type="ECO:0000313" key="3">
    <source>
        <dbReference type="EMBL" id="GLQ64010.1"/>
    </source>
</evidence>
<dbReference type="InterPro" id="IPR003018">
    <property type="entry name" value="GAF"/>
</dbReference>
<reference evidence="6" key="3">
    <citation type="journal article" date="2019" name="Int. J. Syst. Evol. Microbiol.">
        <title>The Global Catalogue of Microorganisms (GCM) 10K type strain sequencing project: providing services to taxonomists for standard genome sequencing and annotation.</title>
        <authorList>
            <consortium name="The Broad Institute Genomics Platform"/>
            <consortium name="The Broad Institute Genome Sequencing Center for Infectious Disease"/>
            <person name="Wu L."/>
            <person name="Ma J."/>
        </authorList>
    </citation>
    <scope>NUCLEOTIDE SEQUENCE [LARGE SCALE GENOMIC DNA]</scope>
    <source>
        <strain evidence="6">NBRC 3267</strain>
    </source>
</reference>
<dbReference type="InterPro" id="IPR029016">
    <property type="entry name" value="GAF-like_dom_sf"/>
</dbReference>
<evidence type="ECO:0000313" key="4">
    <source>
        <dbReference type="EMBL" id="OAJ66894.1"/>
    </source>
</evidence>
<dbReference type="PRINTS" id="PR01590">
    <property type="entry name" value="HTHFIS"/>
</dbReference>
<evidence type="ECO:0000313" key="6">
    <source>
        <dbReference type="Proteomes" id="UP001156614"/>
    </source>
</evidence>
<reference evidence="4 5" key="2">
    <citation type="submission" date="2016-03" db="EMBL/GenBank/DDBJ databases">
        <title>Draft genome sequence of Gluconobacter cerinus strain CECT 9110.</title>
        <authorList>
            <person name="Sainz F."/>
            <person name="Mas A."/>
            <person name="Torija M.J."/>
        </authorList>
    </citation>
    <scope>NUCLEOTIDE SEQUENCE [LARGE SCALE GENOMIC DNA]</scope>
    <source>
        <strain evidence="4 5">CECT 9110</strain>
    </source>
</reference>
<dbReference type="OrthoDB" id="9805953at2"/>
<dbReference type="SUPFAM" id="SSF46689">
    <property type="entry name" value="Homeodomain-like"/>
    <property type="match status" value="1"/>
</dbReference>